<dbReference type="KEGG" id="ngr:NAEGRDRAFT_63195"/>
<dbReference type="PROSITE" id="PS00463">
    <property type="entry name" value="ZN2_CY6_FUNGAL_1"/>
    <property type="match status" value="1"/>
</dbReference>
<gene>
    <name evidence="3" type="ORF">NAEGRDRAFT_63195</name>
</gene>
<organism evidence="4">
    <name type="scientific">Naegleria gruberi</name>
    <name type="common">Amoeba</name>
    <dbReference type="NCBI Taxonomy" id="5762"/>
    <lineage>
        <taxon>Eukaryota</taxon>
        <taxon>Discoba</taxon>
        <taxon>Heterolobosea</taxon>
        <taxon>Tetramitia</taxon>
        <taxon>Eutetramitia</taxon>
        <taxon>Vahlkampfiidae</taxon>
        <taxon>Naegleria</taxon>
    </lineage>
</organism>
<dbReference type="InParanoid" id="D2V318"/>
<dbReference type="OrthoDB" id="2260578at2759"/>
<feature type="compositionally biased region" description="Basic residues" evidence="1">
    <location>
        <begin position="157"/>
        <end position="171"/>
    </location>
</feature>
<dbReference type="EMBL" id="GG738850">
    <property type="protein sequence ID" value="EFC48701.1"/>
    <property type="molecule type" value="Genomic_DNA"/>
</dbReference>
<name>D2V318_NAEGR</name>
<reference evidence="3 4" key="1">
    <citation type="journal article" date="2010" name="Cell">
        <title>The genome of Naegleria gruberi illuminates early eukaryotic versatility.</title>
        <authorList>
            <person name="Fritz-Laylin L.K."/>
            <person name="Prochnik S.E."/>
            <person name="Ginger M.L."/>
            <person name="Dacks J.B."/>
            <person name="Carpenter M.L."/>
            <person name="Field M.C."/>
            <person name="Kuo A."/>
            <person name="Paredez A."/>
            <person name="Chapman J."/>
            <person name="Pham J."/>
            <person name="Shu S."/>
            <person name="Neupane R."/>
            <person name="Cipriano M."/>
            <person name="Mancuso J."/>
            <person name="Tu H."/>
            <person name="Salamov A."/>
            <person name="Lindquist E."/>
            <person name="Shapiro H."/>
            <person name="Lucas S."/>
            <person name="Grigoriev I.V."/>
            <person name="Cande W.Z."/>
            <person name="Fulton C."/>
            <person name="Rokhsar D.S."/>
            <person name="Dawson S.C."/>
        </authorList>
    </citation>
    <scope>NUCLEOTIDE SEQUENCE [LARGE SCALE GENOMIC DNA]</scope>
    <source>
        <strain evidence="3 4">NEG-M</strain>
    </source>
</reference>
<dbReference type="AlphaFoldDB" id="D2V318"/>
<feature type="compositionally biased region" description="Low complexity" evidence="1">
    <location>
        <begin position="76"/>
        <end position="90"/>
    </location>
</feature>
<protein>
    <submittedName>
        <fullName evidence="3">Predicted protein</fullName>
    </submittedName>
</protein>
<dbReference type="GO" id="GO:0000981">
    <property type="term" value="F:DNA-binding transcription factor activity, RNA polymerase II-specific"/>
    <property type="evidence" value="ECO:0007669"/>
    <property type="project" value="InterPro"/>
</dbReference>
<dbReference type="CDD" id="cd00067">
    <property type="entry name" value="GAL4"/>
    <property type="match status" value="1"/>
</dbReference>
<keyword evidence="4" id="KW-1185">Reference proteome</keyword>
<sequence length="579" mass="65913">MHQQQQQPSSSSSLLPRLSMIGEPQDFSYFQSLQYPTTSPLTTSSSLSGLMQSGHSQNPMYNHTNYPTNNASISTNNHNHSGGSNYSNNNEQQRIGANTVNDNEHETATTDTSPNFHPIACEQCRKVHKFCTKVLPICDRCSEKGITCEYKTPKRMRYHKNNQQQKTKKSKPSSNVLNQKTPQKLSKKEVIEFFYSLHENGTIDRKMLEDHILQRSDKKEIHALFYAIKGLVEQRLGISTAEASIKKSRDLLAPFFDTVVDNFNVACTYSLLASYESGSGKRSLCKFYIGAARCYVDGKKDEELNQNELAFKKGLFMMDIFLSNNEFCLSMMVKDFPKIFEYFTSEKLPPEIAKALQQPITPENYHEHLRLFEVVGTFIRKHMVCKDKDEESDETKARATELFKSIISNGVKISLLTKAGYGDCPTVEEAALKITLLTEQDLFSYFSVVVLTYIAMAARVHLRIVNKIEQGLRQNLLTGVTLDNAIVPIDYYQILEKDYTALKSMGKKYKRVEVDYNSIITEIEEILHKRQENTLKTTPTNNSSCLESPTTNCDSDNFDPFLSNEDMLQMFLQGASFQF</sequence>
<evidence type="ECO:0000313" key="4">
    <source>
        <dbReference type="Proteomes" id="UP000006671"/>
    </source>
</evidence>
<feature type="compositionally biased region" description="Low complexity" evidence="1">
    <location>
        <begin position="38"/>
        <end position="56"/>
    </location>
</feature>
<dbReference type="Gene3D" id="4.10.240.10">
    <property type="entry name" value="Zn(2)-C6 fungal-type DNA-binding domain"/>
    <property type="match status" value="1"/>
</dbReference>
<feature type="compositionally biased region" description="Polar residues" evidence="1">
    <location>
        <begin position="57"/>
        <end position="75"/>
    </location>
</feature>
<feature type="region of interest" description="Disordered" evidence="1">
    <location>
        <begin position="38"/>
        <end position="91"/>
    </location>
</feature>
<proteinExistence type="predicted"/>
<dbReference type="RefSeq" id="XP_002681445.1">
    <property type="nucleotide sequence ID" value="XM_002681399.1"/>
</dbReference>
<dbReference type="InterPro" id="IPR001138">
    <property type="entry name" value="Zn2Cys6_DnaBD"/>
</dbReference>
<accession>D2V318</accession>
<dbReference type="GeneID" id="8861540"/>
<dbReference type="SUPFAM" id="SSF57701">
    <property type="entry name" value="Zn2/Cys6 DNA-binding domain"/>
    <property type="match status" value="1"/>
</dbReference>
<dbReference type="VEuPathDB" id="AmoebaDB:NAEGRDRAFT_63195"/>
<dbReference type="InterPro" id="IPR036864">
    <property type="entry name" value="Zn2-C6_fun-type_DNA-bd_sf"/>
</dbReference>
<evidence type="ECO:0000256" key="1">
    <source>
        <dbReference type="SAM" id="MobiDB-lite"/>
    </source>
</evidence>
<evidence type="ECO:0000313" key="3">
    <source>
        <dbReference type="EMBL" id="EFC48701.1"/>
    </source>
</evidence>
<feature type="region of interest" description="Disordered" evidence="1">
    <location>
        <begin position="157"/>
        <end position="182"/>
    </location>
</feature>
<feature type="domain" description="Zn(2)-C6 fungal-type" evidence="2">
    <location>
        <begin position="120"/>
        <end position="150"/>
    </location>
</feature>
<dbReference type="Pfam" id="PF00172">
    <property type="entry name" value="Zn_clus"/>
    <property type="match status" value="1"/>
</dbReference>
<dbReference type="PROSITE" id="PS50048">
    <property type="entry name" value="ZN2_CY6_FUNGAL_2"/>
    <property type="match status" value="1"/>
</dbReference>
<dbReference type="GO" id="GO:0008270">
    <property type="term" value="F:zinc ion binding"/>
    <property type="evidence" value="ECO:0007669"/>
    <property type="project" value="InterPro"/>
</dbReference>
<dbReference type="Proteomes" id="UP000006671">
    <property type="component" value="Unassembled WGS sequence"/>
</dbReference>
<evidence type="ECO:0000259" key="2">
    <source>
        <dbReference type="PROSITE" id="PS50048"/>
    </source>
</evidence>